<reference evidence="1 2" key="1">
    <citation type="journal article" date="2022" name="bioRxiv">
        <title>Genomics of Preaxostyla Flagellates Illuminates Evolutionary Transitions and the Path Towards Mitochondrial Loss.</title>
        <authorList>
            <person name="Novak L.V.F."/>
            <person name="Treitli S.C."/>
            <person name="Pyrih J."/>
            <person name="Halakuc P."/>
            <person name="Pipaliya S.V."/>
            <person name="Vacek V."/>
            <person name="Brzon O."/>
            <person name="Soukal P."/>
            <person name="Eme L."/>
            <person name="Dacks J.B."/>
            <person name="Karnkowska A."/>
            <person name="Elias M."/>
            <person name="Hampl V."/>
        </authorList>
    </citation>
    <scope>NUCLEOTIDE SEQUENCE [LARGE SCALE GENOMIC DNA]</scope>
    <source>
        <strain evidence="1">NAU3</strain>
        <tissue evidence="1">Gut</tissue>
    </source>
</reference>
<evidence type="ECO:0000313" key="1">
    <source>
        <dbReference type="EMBL" id="KAK2953856.1"/>
    </source>
</evidence>
<proteinExistence type="predicted"/>
<keyword evidence="2" id="KW-1185">Reference proteome</keyword>
<comment type="caution">
    <text evidence="1">The sequence shown here is derived from an EMBL/GenBank/DDBJ whole genome shotgun (WGS) entry which is preliminary data.</text>
</comment>
<gene>
    <name evidence="1" type="ORF">BLNAU_11116</name>
</gene>
<protein>
    <submittedName>
        <fullName evidence="1">Uncharacterized protein</fullName>
    </submittedName>
</protein>
<evidence type="ECO:0000313" key="2">
    <source>
        <dbReference type="Proteomes" id="UP001281761"/>
    </source>
</evidence>
<dbReference type="EMBL" id="JARBJD010000085">
    <property type="protein sequence ID" value="KAK2953856.1"/>
    <property type="molecule type" value="Genomic_DNA"/>
</dbReference>
<sequence>MEKDDSFALRLIELETDIVESDGLSIGSKRIELFGSSQSLVLGCSHLGSLLTISTGTGLIHTLTLSHTNPFSLCPFLSLTENGSLALRSIVVEVPLTPLSSALISSFDRERGQILTAQLNESVSVKITNTEFSSSGNTDDCWVLLNGSNSATFTTSNWEGSFEIGSRPHEVVVLSQSRHDLGDFNPYSLLYELYPRTTAWIVVSSESGSADHPLCGSTEMACSTIEKGVGLSGVKKVMISGTGVIGDAVMMNGDELGIWGEKKHGVVRFVGFGRIVNNEFVKPDYLTLSDVSVDVSESSLSSEAALEIGHGFGT</sequence>
<accession>A0ABQ9XN57</accession>
<name>A0ABQ9XN57_9EUKA</name>
<organism evidence="1 2">
    <name type="scientific">Blattamonas nauphoetae</name>
    <dbReference type="NCBI Taxonomy" id="2049346"/>
    <lineage>
        <taxon>Eukaryota</taxon>
        <taxon>Metamonada</taxon>
        <taxon>Preaxostyla</taxon>
        <taxon>Oxymonadida</taxon>
        <taxon>Blattamonas</taxon>
    </lineage>
</organism>
<dbReference type="Proteomes" id="UP001281761">
    <property type="component" value="Unassembled WGS sequence"/>
</dbReference>